<feature type="transmembrane region" description="Helical" evidence="9">
    <location>
        <begin position="162"/>
        <end position="181"/>
    </location>
</feature>
<dbReference type="InterPro" id="IPR000425">
    <property type="entry name" value="MIP"/>
</dbReference>
<dbReference type="NCBIfam" id="TIGR00861">
    <property type="entry name" value="MIP"/>
    <property type="match status" value="1"/>
</dbReference>
<feature type="transmembrane region" description="Helical" evidence="9">
    <location>
        <begin position="130"/>
        <end position="155"/>
    </location>
</feature>
<sequence length="239" mass="24479">MDSNSIKKYGVEALGTFVLTFFGCGSAAVAGSVLGNLGIAFAFGLSIVAMAFAIGNVSGCHINPAVTFGLFVDKRISLKDLFGYWIAQFIGAIVAALVLMLVINNCADLGGVAATGLGCNGYGEASSTGISMFGAVLVEVILTMVFVLTILGVTADGKTGHFAGLVIGLTLAFVHIMGIPLTGTSVNPARSFGPALVMAFEGNTVALDQVWVFIFAPLVGAALAAVIFGAFKSFYKQEA</sequence>
<accession>A0ABT7XBW4</accession>
<keyword evidence="11" id="KW-1185">Reference proteome</keyword>
<feature type="transmembrane region" description="Helical" evidence="9">
    <location>
        <begin position="12"/>
        <end position="33"/>
    </location>
</feature>
<evidence type="ECO:0000256" key="7">
    <source>
        <dbReference type="ARBA" id="ARBA00023136"/>
    </source>
</evidence>
<dbReference type="PANTHER" id="PTHR19139">
    <property type="entry name" value="AQUAPORIN TRANSPORTER"/>
    <property type="match status" value="1"/>
</dbReference>
<organism evidence="10 11">
    <name type="scientific">Collinsella ihumii</name>
    <dbReference type="NCBI Taxonomy" id="1720204"/>
    <lineage>
        <taxon>Bacteria</taxon>
        <taxon>Bacillati</taxon>
        <taxon>Actinomycetota</taxon>
        <taxon>Coriobacteriia</taxon>
        <taxon>Coriobacteriales</taxon>
        <taxon>Coriobacteriaceae</taxon>
        <taxon>Collinsella</taxon>
    </lineage>
</organism>
<keyword evidence="5 8" id="KW-0812">Transmembrane</keyword>
<dbReference type="SUPFAM" id="SSF81338">
    <property type="entry name" value="Aquaporin-like"/>
    <property type="match status" value="1"/>
</dbReference>
<reference evidence="10" key="2">
    <citation type="submission" date="2024-05" db="EMBL/GenBank/DDBJ databases">
        <title>Identification and characterization of horizontal gene transfer across gut microbiota members of farm animals based on homology search.</title>
        <authorList>
            <person name="Schwarzerova J."/>
            <person name="Nykrynova M."/>
            <person name="Jureckova K."/>
            <person name="Cejkova D."/>
            <person name="Rychlik I."/>
        </authorList>
    </citation>
    <scope>NUCLEOTIDE SEQUENCE</scope>
    <source>
        <strain evidence="10">176_SSukc20</strain>
    </source>
</reference>
<evidence type="ECO:0000256" key="1">
    <source>
        <dbReference type="ARBA" id="ARBA00004651"/>
    </source>
</evidence>
<feature type="transmembrane region" description="Helical" evidence="9">
    <location>
        <begin position="210"/>
        <end position="231"/>
    </location>
</feature>
<dbReference type="PROSITE" id="PS51257">
    <property type="entry name" value="PROKAR_LIPOPROTEIN"/>
    <property type="match status" value="1"/>
</dbReference>
<protein>
    <submittedName>
        <fullName evidence="10">MIP family channel protein</fullName>
    </submittedName>
</protein>
<dbReference type="EMBL" id="JAUEIQ010000001">
    <property type="protein sequence ID" value="MDN0062833.1"/>
    <property type="molecule type" value="Genomic_DNA"/>
</dbReference>
<proteinExistence type="inferred from homology"/>
<feature type="transmembrane region" description="Helical" evidence="9">
    <location>
        <begin position="81"/>
        <end position="103"/>
    </location>
</feature>
<keyword evidence="7 9" id="KW-0472">Membrane</keyword>
<evidence type="ECO:0000256" key="5">
    <source>
        <dbReference type="ARBA" id="ARBA00022692"/>
    </source>
</evidence>
<reference evidence="10" key="1">
    <citation type="submission" date="2023-06" db="EMBL/GenBank/DDBJ databases">
        <authorList>
            <person name="Zeman M."/>
            <person name="Kubasova T."/>
            <person name="Jahodarova E."/>
            <person name="Nykrynova M."/>
            <person name="Rychlik I."/>
        </authorList>
    </citation>
    <scope>NUCLEOTIDE SEQUENCE</scope>
    <source>
        <strain evidence="10">176_SSukc20</strain>
    </source>
</reference>
<evidence type="ECO:0000313" key="11">
    <source>
        <dbReference type="Proteomes" id="UP001168435"/>
    </source>
</evidence>
<dbReference type="InterPro" id="IPR022357">
    <property type="entry name" value="MIP_CS"/>
</dbReference>
<keyword evidence="4" id="KW-1003">Cell membrane</keyword>
<comment type="caution">
    <text evidence="10">The sequence shown here is derived from an EMBL/GenBank/DDBJ whole genome shotgun (WGS) entry which is preliminary data.</text>
</comment>
<dbReference type="Pfam" id="PF00230">
    <property type="entry name" value="MIP"/>
    <property type="match status" value="1"/>
</dbReference>
<comment type="similarity">
    <text evidence="2 8">Belongs to the MIP/aquaporin (TC 1.A.8) family.</text>
</comment>
<feature type="transmembrane region" description="Helical" evidence="9">
    <location>
        <begin position="39"/>
        <end position="60"/>
    </location>
</feature>
<dbReference type="InterPro" id="IPR023271">
    <property type="entry name" value="Aquaporin-like"/>
</dbReference>
<dbReference type="Proteomes" id="UP001168435">
    <property type="component" value="Unassembled WGS sequence"/>
</dbReference>
<keyword evidence="3 8" id="KW-0813">Transport</keyword>
<evidence type="ECO:0000256" key="3">
    <source>
        <dbReference type="ARBA" id="ARBA00022448"/>
    </source>
</evidence>
<dbReference type="PRINTS" id="PR00783">
    <property type="entry name" value="MINTRINSICP"/>
</dbReference>
<evidence type="ECO:0000256" key="8">
    <source>
        <dbReference type="RuleBase" id="RU000477"/>
    </source>
</evidence>
<dbReference type="InterPro" id="IPR034294">
    <property type="entry name" value="Aquaporin_transptr"/>
</dbReference>
<evidence type="ECO:0000256" key="6">
    <source>
        <dbReference type="ARBA" id="ARBA00022989"/>
    </source>
</evidence>
<evidence type="ECO:0000313" key="10">
    <source>
        <dbReference type="EMBL" id="MDN0062833.1"/>
    </source>
</evidence>
<evidence type="ECO:0000256" key="2">
    <source>
        <dbReference type="ARBA" id="ARBA00006175"/>
    </source>
</evidence>
<name>A0ABT7XBW4_9ACTN</name>
<dbReference type="RefSeq" id="WP_289835051.1">
    <property type="nucleotide sequence ID" value="NZ_JAUEIQ010000001.1"/>
</dbReference>
<dbReference type="PROSITE" id="PS00221">
    <property type="entry name" value="MIP"/>
    <property type="match status" value="1"/>
</dbReference>
<evidence type="ECO:0000256" key="4">
    <source>
        <dbReference type="ARBA" id="ARBA00022475"/>
    </source>
</evidence>
<gene>
    <name evidence="10" type="ORF">QVN30_00725</name>
</gene>
<dbReference type="Gene3D" id="1.20.1080.10">
    <property type="entry name" value="Glycerol uptake facilitator protein"/>
    <property type="match status" value="1"/>
</dbReference>
<evidence type="ECO:0000256" key="9">
    <source>
        <dbReference type="SAM" id="Phobius"/>
    </source>
</evidence>
<comment type="subcellular location">
    <subcellularLocation>
        <location evidence="1">Cell membrane</location>
        <topology evidence="1">Multi-pass membrane protein</topology>
    </subcellularLocation>
</comment>
<dbReference type="PANTHER" id="PTHR19139:SF199">
    <property type="entry name" value="MIP17260P"/>
    <property type="match status" value="1"/>
</dbReference>
<keyword evidence="6 9" id="KW-1133">Transmembrane helix</keyword>